<organism evidence="1">
    <name type="scientific">Rhizophora mucronata</name>
    <name type="common">Asiatic mangrove</name>
    <dbReference type="NCBI Taxonomy" id="61149"/>
    <lineage>
        <taxon>Eukaryota</taxon>
        <taxon>Viridiplantae</taxon>
        <taxon>Streptophyta</taxon>
        <taxon>Embryophyta</taxon>
        <taxon>Tracheophyta</taxon>
        <taxon>Spermatophyta</taxon>
        <taxon>Magnoliopsida</taxon>
        <taxon>eudicotyledons</taxon>
        <taxon>Gunneridae</taxon>
        <taxon>Pentapetalae</taxon>
        <taxon>rosids</taxon>
        <taxon>fabids</taxon>
        <taxon>Malpighiales</taxon>
        <taxon>Rhizophoraceae</taxon>
        <taxon>Rhizophora</taxon>
    </lineage>
</organism>
<proteinExistence type="predicted"/>
<sequence length="14" mass="1682">MILSGLFLFFFSFL</sequence>
<dbReference type="EMBL" id="GGEC01066781">
    <property type="protein sequence ID" value="MBX47265.1"/>
    <property type="molecule type" value="Transcribed_RNA"/>
</dbReference>
<accession>A0A2P2NXS3</accession>
<protein>
    <submittedName>
        <fullName evidence="1">Uncharacterized protein</fullName>
    </submittedName>
</protein>
<reference evidence="1" key="1">
    <citation type="submission" date="2018-02" db="EMBL/GenBank/DDBJ databases">
        <title>Rhizophora mucronata_Transcriptome.</title>
        <authorList>
            <person name="Meera S.P."/>
            <person name="Sreeshan A."/>
            <person name="Augustine A."/>
        </authorList>
    </citation>
    <scope>NUCLEOTIDE SEQUENCE</scope>
    <source>
        <tissue evidence="1">Leaf</tissue>
    </source>
</reference>
<name>A0A2P2NXS3_RHIMU</name>
<evidence type="ECO:0000313" key="1">
    <source>
        <dbReference type="EMBL" id="MBX47265.1"/>
    </source>
</evidence>